<comment type="caution">
    <text evidence="3">The sequence shown here is derived from an EMBL/GenBank/DDBJ whole genome shotgun (WGS) entry which is preliminary data.</text>
</comment>
<accession>A0A840NMN6</accession>
<organism evidence="3 4">
    <name type="scientific">Saccharopolyspora gloriosae</name>
    <dbReference type="NCBI Taxonomy" id="455344"/>
    <lineage>
        <taxon>Bacteria</taxon>
        <taxon>Bacillati</taxon>
        <taxon>Actinomycetota</taxon>
        <taxon>Actinomycetes</taxon>
        <taxon>Pseudonocardiales</taxon>
        <taxon>Pseudonocardiaceae</taxon>
        <taxon>Saccharopolyspora</taxon>
    </lineage>
</organism>
<dbReference type="EC" id="3.1.3.7" evidence="3"/>
<keyword evidence="4" id="KW-1185">Reference proteome</keyword>
<gene>
    <name evidence="3" type="ORF">BJ969_004363</name>
</gene>
<feature type="domain" description="DHHA1" evidence="2">
    <location>
        <begin position="259"/>
        <end position="342"/>
    </location>
</feature>
<dbReference type="AlphaFoldDB" id="A0A840NMN6"/>
<dbReference type="Gene3D" id="3.90.1640.10">
    <property type="entry name" value="inorganic pyrophosphatase (n-terminal core)"/>
    <property type="match status" value="1"/>
</dbReference>
<evidence type="ECO:0000313" key="4">
    <source>
        <dbReference type="Proteomes" id="UP000580474"/>
    </source>
</evidence>
<dbReference type="InterPro" id="IPR003156">
    <property type="entry name" value="DHHA1_dom"/>
</dbReference>
<dbReference type="EMBL" id="JACHIV010000001">
    <property type="protein sequence ID" value="MBB5071275.1"/>
    <property type="molecule type" value="Genomic_DNA"/>
</dbReference>
<keyword evidence="3" id="KW-0378">Hydrolase</keyword>
<dbReference type="Pfam" id="PF01368">
    <property type="entry name" value="DHH"/>
    <property type="match status" value="1"/>
</dbReference>
<dbReference type="GO" id="GO:0008441">
    <property type="term" value="F:3'(2'),5'-bisphosphate nucleotidase activity"/>
    <property type="evidence" value="ECO:0007669"/>
    <property type="project" value="UniProtKB-EC"/>
</dbReference>
<proteinExistence type="predicted"/>
<dbReference type="Proteomes" id="UP000580474">
    <property type="component" value="Unassembled WGS sequence"/>
</dbReference>
<dbReference type="SUPFAM" id="SSF64182">
    <property type="entry name" value="DHH phosphoesterases"/>
    <property type="match status" value="1"/>
</dbReference>
<protein>
    <submittedName>
        <fullName evidence="3">Phosphoesterase RecJ-like protein</fullName>
        <ecNumber evidence="3">3.1.13.3</ecNumber>
        <ecNumber evidence="3">3.1.3.7</ecNumber>
    </submittedName>
</protein>
<reference evidence="3 4" key="1">
    <citation type="submission" date="2020-08" db="EMBL/GenBank/DDBJ databases">
        <title>Sequencing the genomes of 1000 actinobacteria strains.</title>
        <authorList>
            <person name="Klenk H.-P."/>
        </authorList>
    </citation>
    <scope>NUCLEOTIDE SEQUENCE [LARGE SCALE GENOMIC DNA]</scope>
    <source>
        <strain evidence="3 4">DSM 45582</strain>
    </source>
</reference>
<evidence type="ECO:0000259" key="1">
    <source>
        <dbReference type="Pfam" id="PF01368"/>
    </source>
</evidence>
<evidence type="ECO:0000259" key="2">
    <source>
        <dbReference type="Pfam" id="PF02272"/>
    </source>
</evidence>
<dbReference type="GO" id="GO:0003676">
    <property type="term" value="F:nucleic acid binding"/>
    <property type="evidence" value="ECO:0007669"/>
    <property type="project" value="InterPro"/>
</dbReference>
<sequence length="347" mass="35778">MNGQPGTAQPGEGTGAESLSAEVAAAAKLLSGASDVTLLAHVNPDADALGSALALGRALRGRGARVRVSFGHPGAVPRSLRVLDPDGLIVPADEVPAAPPLLVVCDAGSLQRLGALAGRVRATIDAGGSVLNIDHHVANPRFGTHHVIDETAVATVLLVLRLLDELGAPLDLPIARCLYAGLVTDSGRFRRAQASTHLVAARLLEAGVEPDELTRSLMDTHPFAWLPMLSGVLGQAALEPVAAQGLGMVHAVVRLAESEPVRSEELDSVIDIVRTTAEAEVAVVLKEIAADRWSVSLRADRRVDVGKAANLCGGGGHRLAAGFTADGSAEDVLDSVRAALEQAPLLD</sequence>
<dbReference type="Gene3D" id="3.10.310.30">
    <property type="match status" value="1"/>
</dbReference>
<dbReference type="PANTHER" id="PTHR47618">
    <property type="entry name" value="BIFUNCTIONAL OLIGORIBONUCLEASE AND PAP PHOSPHATASE NRNA"/>
    <property type="match status" value="1"/>
</dbReference>
<dbReference type="InterPro" id="IPR051319">
    <property type="entry name" value="Oligoribo/pAp-PDE_c-di-AMP_PDE"/>
</dbReference>
<name>A0A840NMN6_9PSEU</name>
<dbReference type="EC" id="3.1.13.3" evidence="3"/>
<dbReference type="PANTHER" id="PTHR47618:SF1">
    <property type="entry name" value="BIFUNCTIONAL OLIGORIBONUCLEASE AND PAP PHOSPHATASE NRNA"/>
    <property type="match status" value="1"/>
</dbReference>
<dbReference type="InterPro" id="IPR038763">
    <property type="entry name" value="DHH_sf"/>
</dbReference>
<feature type="domain" description="DDH" evidence="1">
    <location>
        <begin position="36"/>
        <end position="181"/>
    </location>
</feature>
<evidence type="ECO:0000313" key="3">
    <source>
        <dbReference type="EMBL" id="MBB5071275.1"/>
    </source>
</evidence>
<dbReference type="Pfam" id="PF02272">
    <property type="entry name" value="DHHA1"/>
    <property type="match status" value="1"/>
</dbReference>
<dbReference type="InterPro" id="IPR001667">
    <property type="entry name" value="DDH_dom"/>
</dbReference>